<dbReference type="AlphaFoldDB" id="A0A0N5B030"/>
<accession>A0A0N5B030</accession>
<dbReference type="STRING" id="451379.A0A0N5B030"/>
<dbReference type="PANTHER" id="PTHR33936:SF1">
    <property type="entry name" value="PROTEIN CBG06911"/>
    <property type="match status" value="1"/>
</dbReference>
<evidence type="ECO:0000256" key="1">
    <source>
        <dbReference type="SAM" id="MobiDB-lite"/>
    </source>
</evidence>
<reference evidence="4" key="1">
    <citation type="submission" date="2017-02" db="UniProtKB">
        <authorList>
            <consortium name="WormBaseParasite"/>
        </authorList>
    </citation>
    <scope>IDENTIFICATION</scope>
</reference>
<dbReference type="WBParaSite" id="SMUV_0001062001-mRNA-1">
    <property type="protein sequence ID" value="SMUV_0001062001-mRNA-1"/>
    <property type="gene ID" value="SMUV_0001062001"/>
</dbReference>
<evidence type="ECO:0000313" key="4">
    <source>
        <dbReference type="WBParaSite" id="SMUV_0001062001-mRNA-1"/>
    </source>
</evidence>
<feature type="transmembrane region" description="Helical" evidence="2">
    <location>
        <begin position="224"/>
        <end position="248"/>
    </location>
</feature>
<organism evidence="3 4">
    <name type="scientific">Syphacia muris</name>
    <dbReference type="NCBI Taxonomy" id="451379"/>
    <lineage>
        <taxon>Eukaryota</taxon>
        <taxon>Metazoa</taxon>
        <taxon>Ecdysozoa</taxon>
        <taxon>Nematoda</taxon>
        <taxon>Chromadorea</taxon>
        <taxon>Rhabditida</taxon>
        <taxon>Spirurina</taxon>
        <taxon>Oxyuridomorpha</taxon>
        <taxon>Oxyuroidea</taxon>
        <taxon>Oxyuridae</taxon>
        <taxon>Syphacia</taxon>
    </lineage>
</organism>
<keyword evidence="3" id="KW-1185">Reference proteome</keyword>
<evidence type="ECO:0000313" key="3">
    <source>
        <dbReference type="Proteomes" id="UP000046393"/>
    </source>
</evidence>
<keyword evidence="2" id="KW-1133">Transmembrane helix</keyword>
<protein>
    <submittedName>
        <fullName evidence="4">C2H2-type domain-containing protein</fullName>
    </submittedName>
</protein>
<keyword evidence="2" id="KW-0472">Membrane</keyword>
<evidence type="ECO:0000256" key="2">
    <source>
        <dbReference type="SAM" id="Phobius"/>
    </source>
</evidence>
<name>A0A0N5B030_9BILA</name>
<feature type="region of interest" description="Disordered" evidence="1">
    <location>
        <begin position="155"/>
        <end position="181"/>
    </location>
</feature>
<dbReference type="PANTHER" id="PTHR33936">
    <property type="entry name" value="PROTEIN CBG17840"/>
    <property type="match status" value="1"/>
</dbReference>
<sequence>MTDPKTEHFTNIFECSLCPQVLFSTPEELCQHMKQYHDMRDMEVQSIFFSDKMTFQHWLKTVEDGRGQPGGYVQGAQNPFSQTLNFEDEYYLLCKKKYCTLKRRRLSEEQKRDSNIQHIVCAAFVHVTESSNGSVWVRYCLEHCGHPLRLRPVTGSDTAKQRAGPLKRNCSSTTADSEDEDYESEEAVEETFAPVDEHITSLPIWEGDMVWKMKYLIVGKCCSWIIAVLLCLNVSSLLLFGFVWFLVLKSSSTKAELSEEVKAEISTHRRALLCSVESELASAKASVCSIKEVVSEKAPADVYAKLCNMAKQLRTVTQVLSDLAVDVSPSNTNGIVPMDI</sequence>
<dbReference type="InterPro" id="IPR052797">
    <property type="entry name" value="RegFact_GeneExpr_CellDeath"/>
</dbReference>
<keyword evidence="2" id="KW-0812">Transmembrane</keyword>
<proteinExistence type="predicted"/>
<dbReference type="Proteomes" id="UP000046393">
    <property type="component" value="Unplaced"/>
</dbReference>